<dbReference type="PANTHER" id="PTHR16189">
    <property type="entry name" value="TRANSMEMBRANE PROTEIN 104-RELATED"/>
    <property type="match status" value="1"/>
</dbReference>
<feature type="transmembrane region" description="Helical" evidence="6">
    <location>
        <begin position="42"/>
        <end position="62"/>
    </location>
</feature>
<evidence type="ECO:0000256" key="6">
    <source>
        <dbReference type="SAM" id="Phobius"/>
    </source>
</evidence>
<feature type="transmembrane region" description="Helical" evidence="6">
    <location>
        <begin position="95"/>
        <end position="116"/>
    </location>
</feature>
<keyword evidence="4 6" id="KW-0472">Membrane</keyword>
<feature type="transmembrane region" description="Helical" evidence="6">
    <location>
        <begin position="364"/>
        <end position="382"/>
    </location>
</feature>
<dbReference type="InterPro" id="IPR013057">
    <property type="entry name" value="AA_transpt_TM"/>
</dbReference>
<reference evidence="8" key="1">
    <citation type="journal article" date="2020" name="Microb. Genom.">
        <title>Genetic diversity of clinical and environmental Mucorales isolates obtained from an investigation of mucormycosis cases among solid organ transplant recipients.</title>
        <authorList>
            <person name="Nguyen M.H."/>
            <person name="Kaul D."/>
            <person name="Muto C."/>
            <person name="Cheng S.J."/>
            <person name="Richter R.A."/>
            <person name="Bruno V.M."/>
            <person name="Liu G."/>
            <person name="Beyhan S."/>
            <person name="Sundermann A.J."/>
            <person name="Mounaud S."/>
            <person name="Pasculle A.W."/>
            <person name="Nierman W.C."/>
            <person name="Driscoll E."/>
            <person name="Cumbie R."/>
            <person name="Clancy C.J."/>
            <person name="Dupont C.L."/>
        </authorList>
    </citation>
    <scope>NUCLEOTIDE SEQUENCE</scope>
    <source>
        <strain evidence="8">GL11</strain>
    </source>
</reference>
<evidence type="ECO:0000256" key="3">
    <source>
        <dbReference type="ARBA" id="ARBA00022989"/>
    </source>
</evidence>
<dbReference type="Proteomes" id="UP000716291">
    <property type="component" value="Unassembled WGS sequence"/>
</dbReference>
<dbReference type="Pfam" id="PF01490">
    <property type="entry name" value="Aa_trans"/>
    <property type="match status" value="1"/>
</dbReference>
<evidence type="ECO:0000256" key="4">
    <source>
        <dbReference type="ARBA" id="ARBA00023136"/>
    </source>
</evidence>
<feature type="transmembrane region" description="Helical" evidence="6">
    <location>
        <begin position="221"/>
        <end position="242"/>
    </location>
</feature>
<dbReference type="GO" id="GO:0016020">
    <property type="term" value="C:membrane"/>
    <property type="evidence" value="ECO:0007669"/>
    <property type="project" value="UniProtKB-SubCell"/>
</dbReference>
<sequence length="679" mass="74185">MSQVKGIGGFGSTALLVSSMTGPGLSTIPALFQQSGWLPPVFIFLVIAVLSGCSALFVCEALSNIKGNEKFQSKVELTTIAQVYLGRKYHYVFQVLLYLALQAVNITSIIIAAQTFDNMFITIFHGTCGLGVSPGGWFCVTDSEGITGNSPFSSDDYYIFTFGYLLTAVMVIPLGFFSLVENIAVQMISFIVLIAVLIQWCVAFCQEGLKPELLPAIGRNSTTVLGIVIFNYSFITTIPSWVNDLKPTANIHKCMWVSVIISTIFYIVLGILGAMAYQMDASSDILSILSANGSTASIVTAYLFPVCALITSIPVFTIVIRANLRRGQICNNAWAIFWSNFLPWFVCIPLQTKDYINTIQNWSSLFFQSTVNFILPFILYFISRKYEATVEPITSEIESLDMKKSPIPHVISPSLALKSPDDNDVHMYNPDDNYSISIRRSSIKASKANQMEGGSTTVYSSKMETKATVVPTIVYSDAASAEDHRFNTHTPIGDPPMYTPSGLKLPDQPHRPSSTPSSYTAHSPNLSPNGLGISHPTHNKDNNGLSPDLPGLSPRPSTEKDDNAPLSPKHHISPNHSLVVPLSPEISQAPRSPSIRSQQSPSMVGSIFSFKSSAIAPEVPVGNEDKKENTEDRFIAFKQRKGFNPFYLALVSCAALTTAIVFMIIYDLVLLGMGNDIFG</sequence>
<keyword evidence="2 6" id="KW-0812">Transmembrane</keyword>
<dbReference type="PANTHER" id="PTHR16189:SF3">
    <property type="entry name" value="AMINO ACID TRANSPORTER TRANSMEMBRANE DOMAIN-CONTAINING PROTEIN"/>
    <property type="match status" value="1"/>
</dbReference>
<evidence type="ECO:0000256" key="5">
    <source>
        <dbReference type="SAM" id="MobiDB-lite"/>
    </source>
</evidence>
<comment type="subcellular location">
    <subcellularLocation>
        <location evidence="1">Membrane</location>
    </subcellularLocation>
</comment>
<evidence type="ECO:0000256" key="1">
    <source>
        <dbReference type="ARBA" id="ARBA00004370"/>
    </source>
</evidence>
<evidence type="ECO:0000256" key="2">
    <source>
        <dbReference type="ARBA" id="ARBA00022692"/>
    </source>
</evidence>
<feature type="transmembrane region" description="Helical" evidence="6">
    <location>
        <begin position="297"/>
        <end position="320"/>
    </location>
</feature>
<keyword evidence="3 6" id="KW-1133">Transmembrane helix</keyword>
<feature type="transmembrane region" description="Helical" evidence="6">
    <location>
        <begin position="254"/>
        <end position="277"/>
    </location>
</feature>
<evidence type="ECO:0000313" key="8">
    <source>
        <dbReference type="EMBL" id="KAG1301585.1"/>
    </source>
</evidence>
<organism evidence="8 9">
    <name type="scientific">Rhizopus oryzae</name>
    <name type="common">Mucormycosis agent</name>
    <name type="synonym">Rhizopus arrhizus var. delemar</name>
    <dbReference type="NCBI Taxonomy" id="64495"/>
    <lineage>
        <taxon>Eukaryota</taxon>
        <taxon>Fungi</taxon>
        <taxon>Fungi incertae sedis</taxon>
        <taxon>Mucoromycota</taxon>
        <taxon>Mucoromycotina</taxon>
        <taxon>Mucoromycetes</taxon>
        <taxon>Mucorales</taxon>
        <taxon>Mucorineae</taxon>
        <taxon>Rhizopodaceae</taxon>
        <taxon>Rhizopus</taxon>
    </lineage>
</organism>
<gene>
    <name evidence="8" type="ORF">G6F64_011666</name>
</gene>
<keyword evidence="9" id="KW-1185">Reference proteome</keyword>
<dbReference type="AlphaFoldDB" id="A0A9P6WYP7"/>
<feature type="transmembrane region" description="Helical" evidence="6">
    <location>
        <begin position="187"/>
        <end position="209"/>
    </location>
</feature>
<feature type="domain" description="Amino acid transporter transmembrane" evidence="7">
    <location>
        <begin position="12"/>
        <end position="382"/>
    </location>
</feature>
<comment type="caution">
    <text evidence="8">The sequence shown here is derived from an EMBL/GenBank/DDBJ whole genome shotgun (WGS) entry which is preliminary data.</text>
</comment>
<dbReference type="EMBL" id="JAANQT010002979">
    <property type="protein sequence ID" value="KAG1301585.1"/>
    <property type="molecule type" value="Genomic_DNA"/>
</dbReference>
<name>A0A9P6WYP7_RHIOR</name>
<feature type="region of interest" description="Disordered" evidence="5">
    <location>
        <begin position="485"/>
        <end position="577"/>
    </location>
</feature>
<feature type="transmembrane region" description="Helical" evidence="6">
    <location>
        <begin position="157"/>
        <end position="180"/>
    </location>
</feature>
<protein>
    <recommendedName>
        <fullName evidence="7">Amino acid transporter transmembrane domain-containing protein</fullName>
    </recommendedName>
</protein>
<proteinExistence type="predicted"/>
<feature type="transmembrane region" description="Helical" evidence="6">
    <location>
        <begin position="332"/>
        <end position="352"/>
    </location>
</feature>
<evidence type="ECO:0000259" key="7">
    <source>
        <dbReference type="Pfam" id="PF01490"/>
    </source>
</evidence>
<feature type="compositionally biased region" description="Polar residues" evidence="5">
    <location>
        <begin position="511"/>
        <end position="528"/>
    </location>
</feature>
<accession>A0A9P6WYP7</accession>
<feature type="transmembrane region" description="Helical" evidence="6">
    <location>
        <begin position="646"/>
        <end position="666"/>
    </location>
</feature>
<evidence type="ECO:0000313" key="9">
    <source>
        <dbReference type="Proteomes" id="UP000716291"/>
    </source>
</evidence>